<reference evidence="2 3" key="1">
    <citation type="submission" date="2015-06" db="EMBL/GenBank/DDBJ databases">
        <title>Talaromyces atroroseus IBT 11181 draft genome.</title>
        <authorList>
            <person name="Rasmussen K.B."/>
            <person name="Rasmussen S."/>
            <person name="Petersen B."/>
            <person name="Sicheritz-Ponten T."/>
            <person name="Mortensen U.H."/>
            <person name="Thrane U."/>
        </authorList>
    </citation>
    <scope>NUCLEOTIDE SEQUENCE [LARGE SCALE GENOMIC DNA]</scope>
    <source>
        <strain evidence="2 3">IBT 11181</strain>
    </source>
</reference>
<evidence type="ECO:0000256" key="1">
    <source>
        <dbReference type="SAM" id="MobiDB-lite"/>
    </source>
</evidence>
<dbReference type="RefSeq" id="XP_020118013.1">
    <property type="nucleotide sequence ID" value="XM_020269114.1"/>
</dbReference>
<dbReference type="PANTHER" id="PTHR46644">
    <property type="entry name" value="DNA REPAIR PROTEIN XRCC2"/>
    <property type="match status" value="1"/>
</dbReference>
<dbReference type="SUPFAM" id="SSF52540">
    <property type="entry name" value="P-loop containing nucleoside triphosphate hydrolases"/>
    <property type="match status" value="1"/>
</dbReference>
<feature type="region of interest" description="Disordered" evidence="1">
    <location>
        <begin position="69"/>
        <end position="102"/>
    </location>
</feature>
<dbReference type="Proteomes" id="UP000214365">
    <property type="component" value="Unassembled WGS sequence"/>
</dbReference>
<dbReference type="GO" id="GO:0033063">
    <property type="term" value="C:Rad51B-Rad51C-Rad51D-XRCC2 complex"/>
    <property type="evidence" value="ECO:0007669"/>
    <property type="project" value="InterPro"/>
</dbReference>
<dbReference type="InterPro" id="IPR027417">
    <property type="entry name" value="P-loop_NTPase"/>
</dbReference>
<dbReference type="GO" id="GO:0005815">
    <property type="term" value="C:microtubule organizing center"/>
    <property type="evidence" value="ECO:0007669"/>
    <property type="project" value="TreeGrafter"/>
</dbReference>
<dbReference type="GeneID" id="31006552"/>
<dbReference type="Gene3D" id="3.40.50.300">
    <property type="entry name" value="P-loop containing nucleotide triphosphate hydrolases"/>
    <property type="match status" value="1"/>
</dbReference>
<dbReference type="STRING" id="1441469.A0A225AAK8"/>
<dbReference type="EMBL" id="LFMY01000010">
    <property type="protein sequence ID" value="OKL57892.1"/>
    <property type="molecule type" value="Genomic_DNA"/>
</dbReference>
<dbReference type="GO" id="GO:0005657">
    <property type="term" value="C:replication fork"/>
    <property type="evidence" value="ECO:0007669"/>
    <property type="project" value="InterPro"/>
</dbReference>
<dbReference type="OrthoDB" id="420422at2759"/>
<dbReference type="GO" id="GO:0000400">
    <property type="term" value="F:four-way junction DNA binding"/>
    <property type="evidence" value="ECO:0007669"/>
    <property type="project" value="TreeGrafter"/>
</dbReference>
<dbReference type="CDD" id="cd19490">
    <property type="entry name" value="XRCC2"/>
    <property type="match status" value="1"/>
</dbReference>
<evidence type="ECO:0000313" key="3">
    <source>
        <dbReference type="Proteomes" id="UP000214365"/>
    </source>
</evidence>
<name>A0A225AAK8_TALAT</name>
<protein>
    <submittedName>
        <fullName evidence="2">Uncharacterized protein</fullName>
    </submittedName>
</protein>
<dbReference type="GO" id="GO:0042148">
    <property type="term" value="P:DNA strand invasion"/>
    <property type="evidence" value="ECO:0007669"/>
    <property type="project" value="TreeGrafter"/>
</dbReference>
<evidence type="ECO:0000313" key="2">
    <source>
        <dbReference type="EMBL" id="OKL57892.1"/>
    </source>
</evidence>
<organism evidence="2 3">
    <name type="scientific">Talaromyces atroroseus</name>
    <dbReference type="NCBI Taxonomy" id="1441469"/>
    <lineage>
        <taxon>Eukaryota</taxon>
        <taxon>Fungi</taxon>
        <taxon>Dikarya</taxon>
        <taxon>Ascomycota</taxon>
        <taxon>Pezizomycotina</taxon>
        <taxon>Eurotiomycetes</taxon>
        <taxon>Eurotiomycetidae</taxon>
        <taxon>Eurotiales</taxon>
        <taxon>Trichocomaceae</taxon>
        <taxon>Talaromyces</taxon>
        <taxon>Talaromyces sect. Trachyspermi</taxon>
    </lineage>
</organism>
<dbReference type="InterPro" id="IPR030547">
    <property type="entry name" value="XRCC2"/>
</dbReference>
<sequence>MNSAAALGQRLLDEIREESLDEASFHFSLEILLHDLRAQFEPRTERSHFGVKDLDDLLDAFLSAHSPALTQHQHQQQDHSLNSGAQITHAHSASSTALGSSRATRIGRKLPVIEISSPSSGGGKSQLLYYLAAIAVLPSSFKGKKIGGRNGAVVLLDTDGRLDVKRLYEIAEGAIQHAQRASSTDVDTNETTAAEAAAIASLIRDSLQHVHIFRPQSSSSLLATLKSLDKYLLDMRRHRSATRPLHAVILDSASAFYWQDRMRDDVARTQEIGRSAAEIKQDREQRKTFYLNILYQDIASELRRIQTIFECSVVYTTWGLNRAFSDKNAPYAHLWSGPPSFKPHLPPPWNSFPDLRLVVQRDTVRPYPASSTYTEIERDAPIRQGVVRQGKFSAWVDTWGREYWPPGIINALRNMPEHGAFPFWVRKDGVFMDDLMSDTC</sequence>
<accession>A0A225AAK8</accession>
<dbReference type="AlphaFoldDB" id="A0A225AAK8"/>
<gene>
    <name evidence="2" type="ORF">UA08_06797</name>
</gene>
<comment type="caution">
    <text evidence="2">The sequence shown here is derived from an EMBL/GenBank/DDBJ whole genome shotgun (WGS) entry which is preliminary data.</text>
</comment>
<keyword evidence="3" id="KW-1185">Reference proteome</keyword>
<proteinExistence type="predicted"/>
<dbReference type="PANTHER" id="PTHR46644:SF2">
    <property type="entry name" value="DNA REPAIR PROTEIN XRCC2"/>
    <property type="match status" value="1"/>
</dbReference>
<dbReference type="GO" id="GO:0000724">
    <property type="term" value="P:double-strand break repair via homologous recombination"/>
    <property type="evidence" value="ECO:0007669"/>
    <property type="project" value="InterPro"/>
</dbReference>